<dbReference type="Proteomes" id="UP000784294">
    <property type="component" value="Unassembled WGS sequence"/>
</dbReference>
<reference evidence="1" key="1">
    <citation type="submission" date="2018-11" db="EMBL/GenBank/DDBJ databases">
        <authorList>
            <consortium name="Pathogen Informatics"/>
        </authorList>
    </citation>
    <scope>NUCLEOTIDE SEQUENCE</scope>
</reference>
<dbReference type="AlphaFoldDB" id="A0A3S5AZ94"/>
<keyword evidence="2" id="KW-1185">Reference proteome</keyword>
<evidence type="ECO:0000313" key="2">
    <source>
        <dbReference type="Proteomes" id="UP000784294"/>
    </source>
</evidence>
<protein>
    <submittedName>
        <fullName evidence="1">Uncharacterized protein</fullName>
    </submittedName>
</protein>
<dbReference type="EMBL" id="CAAALY010251127">
    <property type="protein sequence ID" value="VEL35973.1"/>
    <property type="molecule type" value="Genomic_DNA"/>
</dbReference>
<evidence type="ECO:0000313" key="1">
    <source>
        <dbReference type="EMBL" id="VEL35973.1"/>
    </source>
</evidence>
<organism evidence="1 2">
    <name type="scientific">Protopolystoma xenopodis</name>
    <dbReference type="NCBI Taxonomy" id="117903"/>
    <lineage>
        <taxon>Eukaryota</taxon>
        <taxon>Metazoa</taxon>
        <taxon>Spiralia</taxon>
        <taxon>Lophotrochozoa</taxon>
        <taxon>Platyhelminthes</taxon>
        <taxon>Monogenea</taxon>
        <taxon>Polyopisthocotylea</taxon>
        <taxon>Polystomatidea</taxon>
        <taxon>Polystomatidae</taxon>
        <taxon>Protopolystoma</taxon>
    </lineage>
</organism>
<proteinExistence type="predicted"/>
<comment type="caution">
    <text evidence="1">The sequence shown here is derived from an EMBL/GenBank/DDBJ whole genome shotgun (WGS) entry which is preliminary data.</text>
</comment>
<gene>
    <name evidence="1" type="ORF">PXEA_LOCUS29413</name>
</gene>
<accession>A0A3S5AZ94</accession>
<sequence>MKFYLSATLHLKQSKVIICGYRLKQNLKKPAKFATNGPLRHTSILRTGRNTLKRFFSPHQRSSFPRNRSIGSVSITKKATLSSTSPPLPAETNEALIVRASVTRTSRQVTNLSSTPVTNSTNLGCLREEAELISADNLVFILANHILSVDLVHQLSGVRRAALHSDGQTDRRMLDDSLAFATSKEVENAADSLSSQSSIPVRRLRVNEQKGSEATPITRKMFIHLSQKFRNS</sequence>
<name>A0A3S5AZ94_9PLAT</name>